<keyword evidence="5 6" id="KW-0472">Membrane</keyword>
<accession>A0ABV6ZWN7</accession>
<dbReference type="Proteomes" id="UP001595379">
    <property type="component" value="Unassembled WGS sequence"/>
</dbReference>
<protein>
    <submittedName>
        <fullName evidence="7">LysE family translocator</fullName>
    </submittedName>
</protein>
<comment type="caution">
    <text evidence="7">The sequence shown here is derived from an EMBL/GenBank/DDBJ whole genome shotgun (WGS) entry which is preliminary data.</text>
</comment>
<keyword evidence="2" id="KW-1003">Cell membrane</keyword>
<evidence type="ECO:0000256" key="2">
    <source>
        <dbReference type="ARBA" id="ARBA00022475"/>
    </source>
</evidence>
<reference evidence="8" key="1">
    <citation type="journal article" date="2019" name="Int. J. Syst. Evol. Microbiol.">
        <title>The Global Catalogue of Microorganisms (GCM) 10K type strain sequencing project: providing services to taxonomists for standard genome sequencing and annotation.</title>
        <authorList>
            <consortium name="The Broad Institute Genomics Platform"/>
            <consortium name="The Broad Institute Genome Sequencing Center for Infectious Disease"/>
            <person name="Wu L."/>
            <person name="Ma J."/>
        </authorList>
    </citation>
    <scope>NUCLEOTIDE SEQUENCE [LARGE SCALE GENOMIC DNA]</scope>
    <source>
        <strain evidence="8">KCTC 52487</strain>
    </source>
</reference>
<keyword evidence="3 6" id="KW-0812">Transmembrane</keyword>
<feature type="transmembrane region" description="Helical" evidence="6">
    <location>
        <begin position="188"/>
        <end position="206"/>
    </location>
</feature>
<feature type="transmembrane region" description="Helical" evidence="6">
    <location>
        <begin position="6"/>
        <end position="28"/>
    </location>
</feature>
<organism evidence="7 8">
    <name type="scientific">Hyphobacterium vulgare</name>
    <dbReference type="NCBI Taxonomy" id="1736751"/>
    <lineage>
        <taxon>Bacteria</taxon>
        <taxon>Pseudomonadati</taxon>
        <taxon>Pseudomonadota</taxon>
        <taxon>Alphaproteobacteria</taxon>
        <taxon>Maricaulales</taxon>
        <taxon>Maricaulaceae</taxon>
        <taxon>Hyphobacterium</taxon>
    </lineage>
</organism>
<evidence type="ECO:0000313" key="7">
    <source>
        <dbReference type="EMBL" id="MFC2925891.1"/>
    </source>
</evidence>
<evidence type="ECO:0000256" key="3">
    <source>
        <dbReference type="ARBA" id="ARBA00022692"/>
    </source>
</evidence>
<proteinExistence type="predicted"/>
<feature type="transmembrane region" description="Helical" evidence="6">
    <location>
        <begin position="148"/>
        <end position="168"/>
    </location>
</feature>
<dbReference type="PANTHER" id="PTHR30086:SF20">
    <property type="entry name" value="ARGININE EXPORTER PROTEIN ARGO-RELATED"/>
    <property type="match status" value="1"/>
</dbReference>
<name>A0ABV6ZWN7_9PROT</name>
<evidence type="ECO:0000256" key="6">
    <source>
        <dbReference type="SAM" id="Phobius"/>
    </source>
</evidence>
<feature type="transmembrane region" description="Helical" evidence="6">
    <location>
        <begin position="73"/>
        <end position="91"/>
    </location>
</feature>
<evidence type="ECO:0000313" key="8">
    <source>
        <dbReference type="Proteomes" id="UP001595379"/>
    </source>
</evidence>
<feature type="transmembrane region" description="Helical" evidence="6">
    <location>
        <begin position="112"/>
        <end position="136"/>
    </location>
</feature>
<dbReference type="InterPro" id="IPR001123">
    <property type="entry name" value="LeuE-type"/>
</dbReference>
<dbReference type="EMBL" id="JBHRSV010000012">
    <property type="protein sequence ID" value="MFC2925891.1"/>
    <property type="molecule type" value="Genomic_DNA"/>
</dbReference>
<gene>
    <name evidence="7" type="ORF">ACFOOR_07210</name>
</gene>
<feature type="transmembrane region" description="Helical" evidence="6">
    <location>
        <begin position="40"/>
        <end position="61"/>
    </location>
</feature>
<evidence type="ECO:0000256" key="1">
    <source>
        <dbReference type="ARBA" id="ARBA00004651"/>
    </source>
</evidence>
<dbReference type="Pfam" id="PF01810">
    <property type="entry name" value="LysE"/>
    <property type="match status" value="1"/>
</dbReference>
<keyword evidence="4 6" id="KW-1133">Transmembrane helix</keyword>
<dbReference type="RefSeq" id="WP_343164920.1">
    <property type="nucleotide sequence ID" value="NZ_JBHRSV010000012.1"/>
</dbReference>
<comment type="subcellular location">
    <subcellularLocation>
        <location evidence="1">Cell membrane</location>
        <topology evidence="1">Multi-pass membrane protein</topology>
    </subcellularLocation>
</comment>
<evidence type="ECO:0000256" key="4">
    <source>
        <dbReference type="ARBA" id="ARBA00022989"/>
    </source>
</evidence>
<dbReference type="PANTHER" id="PTHR30086">
    <property type="entry name" value="ARGININE EXPORTER PROTEIN ARGO"/>
    <property type="match status" value="1"/>
</dbReference>
<sequence>MTLASYASFAGFLFVLFFTPGPGNVAMVARTLDAGPVHGFVYGGGIITGDIFWITVAITGLTALQSQLGPSVWIVKLVGAGVLLWFAWKAFQSFRNPETPEKIRGTTSRLGYLATYAAGVAMPLTNPKPIVFYLSILPAFFDLSRVDLTAYLIMVAIMLAMYALTAAVHVGLADRARGWLKARGFKRWADAVTGVVMVAVAVVLVVR</sequence>
<evidence type="ECO:0000256" key="5">
    <source>
        <dbReference type="ARBA" id="ARBA00023136"/>
    </source>
</evidence>
<keyword evidence="8" id="KW-1185">Reference proteome</keyword>